<dbReference type="Gene3D" id="1.20.1250.20">
    <property type="entry name" value="MFS general substrate transporter like domains"/>
    <property type="match status" value="2"/>
</dbReference>
<proteinExistence type="inferred from homology"/>
<dbReference type="Proteomes" id="UP000427769">
    <property type="component" value="Chromosome"/>
</dbReference>
<feature type="transmembrane region" description="Helical" evidence="7">
    <location>
        <begin position="172"/>
        <end position="194"/>
    </location>
</feature>
<feature type="domain" description="Major facilitator superfamily (MFS) profile" evidence="8">
    <location>
        <begin position="15"/>
        <end position="425"/>
    </location>
</feature>
<evidence type="ECO:0000256" key="2">
    <source>
        <dbReference type="ARBA" id="ARBA00008432"/>
    </source>
</evidence>
<feature type="transmembrane region" description="Helical" evidence="7">
    <location>
        <begin position="15"/>
        <end position="37"/>
    </location>
</feature>
<evidence type="ECO:0000256" key="6">
    <source>
        <dbReference type="ARBA" id="ARBA00023136"/>
    </source>
</evidence>
<keyword evidence="4 7" id="KW-1133">Transmembrane helix</keyword>
<feature type="transmembrane region" description="Helical" evidence="7">
    <location>
        <begin position="403"/>
        <end position="422"/>
    </location>
</feature>
<evidence type="ECO:0000256" key="3">
    <source>
        <dbReference type="ARBA" id="ARBA00022692"/>
    </source>
</evidence>
<feature type="transmembrane region" description="Helical" evidence="7">
    <location>
        <begin position="246"/>
        <end position="265"/>
    </location>
</feature>
<dbReference type="InterPro" id="IPR011701">
    <property type="entry name" value="MFS"/>
</dbReference>
<keyword evidence="3 7" id="KW-0812">Transmembrane</keyword>
<evidence type="ECO:0000256" key="7">
    <source>
        <dbReference type="SAM" id="Phobius"/>
    </source>
</evidence>
<sequence length="437" mass="46023">MNDNVCYAKSSPREALTWSTVAFFGGFAGVSAFGPIIPTLKQTMAMSPLLMGLLAASPALTGSLLRIPFGAMVDRSGGKKPILILLSLAVLGVAGITLMFGLFPSPAPVHFPFFLLFGILSGCGIAVFSVGIPAVSYWYPQKAQGSALAIYAGLGNLAPGLFAMLLPSMVVWLGFTVSYVAWLGFLIILTGLIFKYMQDAPYFQYREMGIDIDPEALLLACGEELLPSGKAMESIRKAGSDWRTWILTYFYFITFGGFIALTVWFPTYWSESFSIGLVQAGMLTAIYSLSASLLRVLGGYAADRIGGEKVTLLSFVVMIVGALLIVLSNQSLSVAVAGMLLMALGMGFANAAVFKLVPKYMPAAVGGAAGIVGGLGAFGGFVIPPVMGIFVKYSGPAGYAQGFSVFLGLALLAVGFVTILNLQTPISEKTANPASNQ</sequence>
<dbReference type="PROSITE" id="PS50850">
    <property type="entry name" value="MFS"/>
    <property type="match status" value="1"/>
</dbReference>
<reference evidence="9 10" key="1">
    <citation type="submission" date="2019-11" db="EMBL/GenBank/DDBJ databases">
        <title>Comparative genomics of hydrocarbon-degrading Desulfosarcina strains.</title>
        <authorList>
            <person name="Watanabe M."/>
            <person name="Kojima H."/>
            <person name="Fukui M."/>
        </authorList>
    </citation>
    <scope>NUCLEOTIDE SEQUENCE [LARGE SCALE GENOMIC DNA]</scope>
    <source>
        <strain evidence="9 10">PP31</strain>
    </source>
</reference>
<name>A0A5K7Z159_9BACT</name>
<evidence type="ECO:0000256" key="4">
    <source>
        <dbReference type="ARBA" id="ARBA00022989"/>
    </source>
</evidence>
<feature type="transmembrane region" description="Helical" evidence="7">
    <location>
        <begin position="147"/>
        <end position="166"/>
    </location>
</feature>
<dbReference type="InterPro" id="IPR020846">
    <property type="entry name" value="MFS_dom"/>
</dbReference>
<dbReference type="PANTHER" id="PTHR23515">
    <property type="entry name" value="HIGH-AFFINITY NITRATE TRANSPORTER 2.3"/>
    <property type="match status" value="1"/>
</dbReference>
<keyword evidence="10" id="KW-1185">Reference proteome</keyword>
<keyword evidence="6 7" id="KW-0472">Membrane</keyword>
<dbReference type="EMBL" id="AP021875">
    <property type="protein sequence ID" value="BBO73211.1"/>
    <property type="molecule type" value="Genomic_DNA"/>
</dbReference>
<dbReference type="GO" id="GO:0015112">
    <property type="term" value="F:nitrate transmembrane transporter activity"/>
    <property type="evidence" value="ECO:0007669"/>
    <property type="project" value="InterPro"/>
</dbReference>
<evidence type="ECO:0000256" key="1">
    <source>
        <dbReference type="ARBA" id="ARBA00004141"/>
    </source>
</evidence>
<dbReference type="GO" id="GO:0042128">
    <property type="term" value="P:nitrate assimilation"/>
    <property type="evidence" value="ECO:0007669"/>
    <property type="project" value="UniProtKB-KW"/>
</dbReference>
<accession>A0A5K7Z159</accession>
<dbReference type="Pfam" id="PF07690">
    <property type="entry name" value="MFS_1"/>
    <property type="match status" value="1"/>
</dbReference>
<comment type="subcellular location">
    <subcellularLocation>
        <location evidence="1">Membrane</location>
        <topology evidence="1">Multi-pass membrane protein</topology>
    </subcellularLocation>
</comment>
<gene>
    <name evidence="9" type="primary">narT</name>
    <name evidence="9" type="ORF">DSCW_06280</name>
</gene>
<dbReference type="GO" id="GO:0016020">
    <property type="term" value="C:membrane"/>
    <property type="evidence" value="ECO:0007669"/>
    <property type="project" value="UniProtKB-SubCell"/>
</dbReference>
<feature type="transmembrane region" description="Helical" evidence="7">
    <location>
        <begin position="277"/>
        <end position="298"/>
    </location>
</feature>
<dbReference type="KEGG" id="dwd:DSCW_06280"/>
<evidence type="ECO:0000313" key="9">
    <source>
        <dbReference type="EMBL" id="BBO73211.1"/>
    </source>
</evidence>
<feature type="transmembrane region" description="Helical" evidence="7">
    <location>
        <begin position="81"/>
        <end position="103"/>
    </location>
</feature>
<evidence type="ECO:0000256" key="5">
    <source>
        <dbReference type="ARBA" id="ARBA00023063"/>
    </source>
</evidence>
<dbReference type="OrthoDB" id="9771451at2"/>
<feature type="transmembrane region" description="Helical" evidence="7">
    <location>
        <begin position="360"/>
        <end position="383"/>
    </location>
</feature>
<protein>
    <submittedName>
        <fullName evidence="9">Putative nitrate transporter NarT</fullName>
    </submittedName>
</protein>
<dbReference type="InterPro" id="IPR044772">
    <property type="entry name" value="NO3_transporter"/>
</dbReference>
<dbReference type="AlphaFoldDB" id="A0A5K7Z159"/>
<comment type="similarity">
    <text evidence="2">Belongs to the major facilitator superfamily. Nitrate/nitrite porter (TC 2.A.1.8) family.</text>
</comment>
<evidence type="ECO:0000259" key="8">
    <source>
        <dbReference type="PROSITE" id="PS50850"/>
    </source>
</evidence>
<dbReference type="RefSeq" id="WP_155302340.1">
    <property type="nucleotide sequence ID" value="NZ_AP021875.1"/>
</dbReference>
<feature type="transmembrane region" description="Helical" evidence="7">
    <location>
        <begin position="334"/>
        <end position="353"/>
    </location>
</feature>
<feature type="transmembrane region" description="Helical" evidence="7">
    <location>
        <begin position="109"/>
        <end position="135"/>
    </location>
</feature>
<dbReference type="InterPro" id="IPR036259">
    <property type="entry name" value="MFS_trans_sf"/>
</dbReference>
<organism evidence="9 10">
    <name type="scientific">Desulfosarcina widdelii</name>
    <dbReference type="NCBI Taxonomy" id="947919"/>
    <lineage>
        <taxon>Bacteria</taxon>
        <taxon>Pseudomonadati</taxon>
        <taxon>Thermodesulfobacteriota</taxon>
        <taxon>Desulfobacteria</taxon>
        <taxon>Desulfobacterales</taxon>
        <taxon>Desulfosarcinaceae</taxon>
        <taxon>Desulfosarcina</taxon>
    </lineage>
</organism>
<keyword evidence="5" id="KW-0534">Nitrate assimilation</keyword>
<evidence type="ECO:0000313" key="10">
    <source>
        <dbReference type="Proteomes" id="UP000427769"/>
    </source>
</evidence>
<feature type="transmembrane region" description="Helical" evidence="7">
    <location>
        <begin position="310"/>
        <end position="328"/>
    </location>
</feature>
<dbReference type="SUPFAM" id="SSF103473">
    <property type="entry name" value="MFS general substrate transporter"/>
    <property type="match status" value="1"/>
</dbReference>